<evidence type="ECO:0000256" key="2">
    <source>
        <dbReference type="ARBA" id="ARBA00022771"/>
    </source>
</evidence>
<feature type="domain" description="RanBP2-type" evidence="5">
    <location>
        <begin position="139"/>
        <end position="167"/>
    </location>
</feature>
<dbReference type="PROSITE" id="PS01358">
    <property type="entry name" value="ZF_RANBP2_1"/>
    <property type="match status" value="1"/>
</dbReference>
<keyword evidence="4" id="KW-0472">Membrane</keyword>
<feature type="transmembrane region" description="Helical" evidence="4">
    <location>
        <begin position="64"/>
        <end position="92"/>
    </location>
</feature>
<keyword evidence="4" id="KW-1133">Transmembrane helix</keyword>
<sequence>MLHIGIAIALLVLCSSYKSCPIVSKLTGIKVLTIILTVLASIKLMSFLFGVLPMYYGSESEKYYPILSVFASSVFAITVIYYCGVIALSVIACIKGYKCMSNNELTSAAYSEQQRVNAARAQQIYHTQSAANVQQSFTTENTAWQCTSCGKYNESDNKFCIYCGHIR</sequence>
<protein>
    <recommendedName>
        <fullName evidence="5">RanBP2-type domain-containing protein</fullName>
    </recommendedName>
</protein>
<dbReference type="SUPFAM" id="SSF90209">
    <property type="entry name" value="Ran binding protein zinc finger-like"/>
    <property type="match status" value="1"/>
</dbReference>
<organism evidence="6 7">
    <name type="scientific">[Eubacterium] siraeum</name>
    <dbReference type="NCBI Taxonomy" id="39492"/>
    <lineage>
        <taxon>Bacteria</taxon>
        <taxon>Bacillati</taxon>
        <taxon>Bacillota</taxon>
        <taxon>Clostridia</taxon>
        <taxon>Eubacteriales</taxon>
        <taxon>Oscillospiraceae</taxon>
        <taxon>Oscillospiraceae incertae sedis</taxon>
    </lineage>
</organism>
<keyword evidence="2" id="KW-0863">Zinc-finger</keyword>
<feature type="transmembrane region" description="Helical" evidence="4">
    <location>
        <begin position="28"/>
        <end position="52"/>
    </location>
</feature>
<proteinExistence type="predicted"/>
<accession>A0A174Z0L3</accession>
<dbReference type="Pfam" id="PF13240">
    <property type="entry name" value="Zn_Ribbon_1"/>
    <property type="match status" value="1"/>
</dbReference>
<reference evidence="6 7" key="1">
    <citation type="submission" date="2015-09" db="EMBL/GenBank/DDBJ databases">
        <authorList>
            <consortium name="Pathogen Informatics"/>
        </authorList>
    </citation>
    <scope>NUCLEOTIDE SEQUENCE [LARGE SCALE GENOMIC DNA]</scope>
    <source>
        <strain evidence="6 7">2789STDY5834928</strain>
    </source>
</reference>
<dbReference type="InterPro" id="IPR036443">
    <property type="entry name" value="Znf_RanBP2_sf"/>
</dbReference>
<keyword evidence="4" id="KW-0812">Transmembrane</keyword>
<dbReference type="STRING" id="39492.ERS852540_00154"/>
<dbReference type="InterPro" id="IPR026870">
    <property type="entry name" value="Zinc_ribbon_dom"/>
</dbReference>
<dbReference type="Proteomes" id="UP000095662">
    <property type="component" value="Unassembled WGS sequence"/>
</dbReference>
<evidence type="ECO:0000256" key="4">
    <source>
        <dbReference type="SAM" id="Phobius"/>
    </source>
</evidence>
<evidence type="ECO:0000256" key="1">
    <source>
        <dbReference type="ARBA" id="ARBA00022723"/>
    </source>
</evidence>
<gene>
    <name evidence="6" type="ORF">ERS852540_00154</name>
</gene>
<dbReference type="OrthoDB" id="9814654at2"/>
<evidence type="ECO:0000259" key="5">
    <source>
        <dbReference type="PROSITE" id="PS50199"/>
    </source>
</evidence>
<dbReference type="GO" id="GO:0008270">
    <property type="term" value="F:zinc ion binding"/>
    <property type="evidence" value="ECO:0007669"/>
    <property type="project" value="UniProtKB-KW"/>
</dbReference>
<evidence type="ECO:0000313" key="7">
    <source>
        <dbReference type="Proteomes" id="UP000095662"/>
    </source>
</evidence>
<evidence type="ECO:0000313" key="6">
    <source>
        <dbReference type="EMBL" id="CUQ80945.1"/>
    </source>
</evidence>
<keyword evidence="3" id="KW-0862">Zinc</keyword>
<dbReference type="AlphaFoldDB" id="A0A174Z0L3"/>
<dbReference type="PROSITE" id="PS50199">
    <property type="entry name" value="ZF_RANBP2_2"/>
    <property type="match status" value="1"/>
</dbReference>
<dbReference type="Gene3D" id="2.30.30.380">
    <property type="entry name" value="Zn-finger domain of Sec23/24"/>
    <property type="match status" value="1"/>
</dbReference>
<dbReference type="EMBL" id="CZBY01000001">
    <property type="protein sequence ID" value="CUQ80945.1"/>
    <property type="molecule type" value="Genomic_DNA"/>
</dbReference>
<name>A0A174Z0L3_9FIRM</name>
<dbReference type="InterPro" id="IPR001876">
    <property type="entry name" value="Znf_RanBP2"/>
</dbReference>
<evidence type="ECO:0000256" key="3">
    <source>
        <dbReference type="ARBA" id="ARBA00022833"/>
    </source>
</evidence>
<keyword evidence="1" id="KW-0479">Metal-binding</keyword>